<dbReference type="EMBL" id="RJKX01000014">
    <property type="protein sequence ID" value="ROP90888.1"/>
    <property type="molecule type" value="Genomic_DNA"/>
</dbReference>
<proteinExistence type="predicted"/>
<evidence type="ECO:0000256" key="2">
    <source>
        <dbReference type="SAM" id="SignalP"/>
    </source>
</evidence>
<feature type="chain" id="PRO_5017981003" evidence="2">
    <location>
        <begin position="24"/>
        <end position="350"/>
    </location>
</feature>
<accession>A0A3N1LJ59</accession>
<keyword evidence="1 2" id="KW-0732">Signal</keyword>
<dbReference type="GO" id="GO:0015888">
    <property type="term" value="P:thiamine transport"/>
    <property type="evidence" value="ECO:0007669"/>
    <property type="project" value="TreeGrafter"/>
</dbReference>
<comment type="caution">
    <text evidence="3">The sequence shown here is derived from an EMBL/GenBank/DDBJ whole genome shotgun (WGS) entry which is preliminary data.</text>
</comment>
<dbReference type="PANTHER" id="PTHR30006">
    <property type="entry name" value="THIAMINE-BINDING PERIPLASMIC PROTEIN-RELATED"/>
    <property type="match status" value="1"/>
</dbReference>
<gene>
    <name evidence="3" type="ORF">EDC65_2748</name>
</gene>
<sequence>MGPISRSTLLRTVLGAAMSTALAGGAAAQGTNKTVYFLTWGGTVQQTLEKEGWGKKFTEATGYTVQLVPKATGPEIIAAAVAQKDKPQVDVVQSDLLPFLAGNDQGIFVPLDEKDIPNIAKLAPVARINANAIMTYGDVMSIIYNHEVFAQKKWAEPKADWAELMRPEFKGGLVLPPVNTTYGLYVLITLARVHGGSEHQIGPGMDALKKLAPGVIEWPTTFARMGQFLQDGTASVGFYSSSSAAEMAKRGIPVKYVVPKPLFFTGTAAGIMKNAPNPEGAKAFLNWWLSKEVMSFRAERYGNVTMNTEVTNNPIPVAALNDMQRIDYAHVNASRAEWIKTFEREVLPLK</sequence>
<dbReference type="GO" id="GO:0030976">
    <property type="term" value="F:thiamine pyrophosphate binding"/>
    <property type="evidence" value="ECO:0007669"/>
    <property type="project" value="TreeGrafter"/>
</dbReference>
<dbReference type="Gene3D" id="3.40.190.10">
    <property type="entry name" value="Periplasmic binding protein-like II"/>
    <property type="match status" value="2"/>
</dbReference>
<dbReference type="PANTHER" id="PTHR30006:SF2">
    <property type="entry name" value="ABC TRANSPORTER SUBSTRATE-BINDING PROTEIN"/>
    <property type="match status" value="1"/>
</dbReference>
<protein>
    <submittedName>
        <fullName evidence="3">Putative spermidine/putrescine transport system substrate-binding protein</fullName>
    </submittedName>
</protein>
<dbReference type="GO" id="GO:0030288">
    <property type="term" value="C:outer membrane-bounded periplasmic space"/>
    <property type="evidence" value="ECO:0007669"/>
    <property type="project" value="TreeGrafter"/>
</dbReference>
<organism evidence="3 4">
    <name type="scientific">Stella humosa</name>
    <dbReference type="NCBI Taxonomy" id="94"/>
    <lineage>
        <taxon>Bacteria</taxon>
        <taxon>Pseudomonadati</taxon>
        <taxon>Pseudomonadota</taxon>
        <taxon>Alphaproteobacteria</taxon>
        <taxon>Rhodospirillales</taxon>
        <taxon>Stellaceae</taxon>
        <taxon>Stella</taxon>
    </lineage>
</organism>
<feature type="signal peptide" evidence="2">
    <location>
        <begin position="1"/>
        <end position="23"/>
    </location>
</feature>
<dbReference type="Proteomes" id="UP000278222">
    <property type="component" value="Unassembled WGS sequence"/>
</dbReference>
<keyword evidence="4" id="KW-1185">Reference proteome</keyword>
<dbReference type="Pfam" id="PF13416">
    <property type="entry name" value="SBP_bac_8"/>
    <property type="match status" value="1"/>
</dbReference>
<dbReference type="RefSeq" id="WP_123690352.1">
    <property type="nucleotide sequence ID" value="NZ_AP019700.1"/>
</dbReference>
<evidence type="ECO:0000313" key="3">
    <source>
        <dbReference type="EMBL" id="ROP90888.1"/>
    </source>
</evidence>
<dbReference type="InterPro" id="IPR006059">
    <property type="entry name" value="SBP"/>
</dbReference>
<dbReference type="OrthoDB" id="6529964at2"/>
<evidence type="ECO:0000256" key="1">
    <source>
        <dbReference type="ARBA" id="ARBA00022729"/>
    </source>
</evidence>
<evidence type="ECO:0000313" key="4">
    <source>
        <dbReference type="Proteomes" id="UP000278222"/>
    </source>
</evidence>
<reference evidence="3 4" key="1">
    <citation type="submission" date="2018-11" db="EMBL/GenBank/DDBJ databases">
        <title>Genomic Encyclopedia of Type Strains, Phase IV (KMG-IV): sequencing the most valuable type-strain genomes for metagenomic binning, comparative biology and taxonomic classification.</title>
        <authorList>
            <person name="Goeker M."/>
        </authorList>
    </citation>
    <scope>NUCLEOTIDE SEQUENCE [LARGE SCALE GENOMIC DNA]</scope>
    <source>
        <strain evidence="3 4">DSM 5900</strain>
    </source>
</reference>
<dbReference type="AlphaFoldDB" id="A0A3N1LJ59"/>
<dbReference type="GO" id="GO:0030975">
    <property type="term" value="F:thiamine binding"/>
    <property type="evidence" value="ECO:0007669"/>
    <property type="project" value="TreeGrafter"/>
</dbReference>
<dbReference type="SUPFAM" id="SSF53850">
    <property type="entry name" value="Periplasmic binding protein-like II"/>
    <property type="match status" value="1"/>
</dbReference>
<name>A0A3N1LJ59_9PROT</name>